<feature type="transmembrane region" description="Helical" evidence="6">
    <location>
        <begin position="148"/>
        <end position="169"/>
    </location>
</feature>
<protein>
    <submittedName>
        <fullName evidence="7">APC family permease</fullName>
    </submittedName>
</protein>
<dbReference type="InterPro" id="IPR050367">
    <property type="entry name" value="APC_superfamily"/>
</dbReference>
<dbReference type="Gene3D" id="1.20.1740.10">
    <property type="entry name" value="Amino acid/polyamine transporter I"/>
    <property type="match status" value="1"/>
</dbReference>
<feature type="transmembrane region" description="Helical" evidence="6">
    <location>
        <begin position="317"/>
        <end position="338"/>
    </location>
</feature>
<evidence type="ECO:0000313" key="7">
    <source>
        <dbReference type="EMBL" id="MBN2909917.1"/>
    </source>
</evidence>
<dbReference type="PANTHER" id="PTHR42770">
    <property type="entry name" value="AMINO ACID TRANSPORTER-RELATED"/>
    <property type="match status" value="1"/>
</dbReference>
<dbReference type="Pfam" id="PF13520">
    <property type="entry name" value="AA_permease_2"/>
    <property type="match status" value="1"/>
</dbReference>
<feature type="transmembrane region" description="Helical" evidence="6">
    <location>
        <begin position="344"/>
        <end position="364"/>
    </location>
</feature>
<evidence type="ECO:0000313" key="8">
    <source>
        <dbReference type="Proteomes" id="UP001177120"/>
    </source>
</evidence>
<comment type="subcellular location">
    <subcellularLocation>
        <location evidence="1">Cell membrane</location>
        <topology evidence="1">Multi-pass membrane protein</topology>
    </subcellularLocation>
</comment>
<dbReference type="InterPro" id="IPR002293">
    <property type="entry name" value="AA/rel_permease1"/>
</dbReference>
<keyword evidence="3 6" id="KW-0812">Transmembrane</keyword>
<feature type="transmembrane region" description="Helical" evidence="6">
    <location>
        <begin position="376"/>
        <end position="404"/>
    </location>
</feature>
<keyword evidence="5 6" id="KW-0472">Membrane</keyword>
<feature type="transmembrane region" description="Helical" evidence="6">
    <location>
        <begin position="262"/>
        <end position="286"/>
    </location>
</feature>
<gene>
    <name evidence="7" type="ORF">JQC72_10310</name>
</gene>
<evidence type="ECO:0000256" key="4">
    <source>
        <dbReference type="ARBA" id="ARBA00022989"/>
    </source>
</evidence>
<proteinExistence type="predicted"/>
<sequence length="422" mass="45957">MGVERKLGPVLLSGLIIGPVLGSGIILLPPLVYRIAGDQAIIAWTVTMGLSFLFAYLFGHLTIRYPGEAGMALAVETAFGRPIKRLAAQFLIAAVFVGPVAVMLTSAEYLSVWLAGDRGHTMMLAFLLLGICFTILLWPLAWVSRVSLVLSSLAAGTLVVGSLAAVPYFRSGSLWQTPFHLSDFGYGLLLLFWALVGWEMIGNYSLEVRDLRRTIPRAIAYSAVVVTLVSLVVAAATQWIDPARVPEAGTHPLRLALVLTPLFGRATMTVITLLTTGLCISTYLLAVGSASRLVASLADEGALPLWMSRRSRHRTPVGGLIFLTVIHLTVLTFTALGWLHLERLVSIADAFFLCNALLGIVAAFRLFPQKRMKTVAILLGSGFVIILAFSPWWVLLMIVGMVGLQLYRSRTERLKQQPMERS</sequence>
<dbReference type="PIRSF" id="PIRSF006060">
    <property type="entry name" value="AA_transporter"/>
    <property type="match status" value="1"/>
</dbReference>
<name>A0ABS2WK34_9BACL</name>
<dbReference type="PANTHER" id="PTHR42770:SF13">
    <property type="entry name" value="L-METHIONINE_BRANCHED-CHAIN AMINO ACID EXPORTER YJEH"/>
    <property type="match status" value="1"/>
</dbReference>
<comment type="caution">
    <text evidence="7">The sequence shown here is derived from an EMBL/GenBank/DDBJ whole genome shotgun (WGS) entry which is preliminary data.</text>
</comment>
<keyword evidence="8" id="KW-1185">Reference proteome</keyword>
<feature type="transmembrane region" description="Helical" evidence="6">
    <location>
        <begin position="40"/>
        <end position="58"/>
    </location>
</feature>
<dbReference type="EMBL" id="JAFHAP010000008">
    <property type="protein sequence ID" value="MBN2909917.1"/>
    <property type="molecule type" value="Genomic_DNA"/>
</dbReference>
<feature type="transmembrane region" description="Helical" evidence="6">
    <location>
        <begin position="184"/>
        <end position="206"/>
    </location>
</feature>
<evidence type="ECO:0000256" key="1">
    <source>
        <dbReference type="ARBA" id="ARBA00004651"/>
    </source>
</evidence>
<dbReference type="Proteomes" id="UP001177120">
    <property type="component" value="Unassembled WGS sequence"/>
</dbReference>
<evidence type="ECO:0000256" key="3">
    <source>
        <dbReference type="ARBA" id="ARBA00022692"/>
    </source>
</evidence>
<feature type="transmembrane region" description="Helical" evidence="6">
    <location>
        <begin position="218"/>
        <end position="240"/>
    </location>
</feature>
<evidence type="ECO:0000256" key="5">
    <source>
        <dbReference type="ARBA" id="ARBA00023136"/>
    </source>
</evidence>
<feature type="transmembrane region" description="Helical" evidence="6">
    <location>
        <begin position="122"/>
        <end position="141"/>
    </location>
</feature>
<dbReference type="RefSeq" id="WP_205495275.1">
    <property type="nucleotide sequence ID" value="NZ_JAFHAP010000008.1"/>
</dbReference>
<feature type="transmembrane region" description="Helical" evidence="6">
    <location>
        <begin position="7"/>
        <end position="28"/>
    </location>
</feature>
<evidence type="ECO:0000256" key="6">
    <source>
        <dbReference type="SAM" id="Phobius"/>
    </source>
</evidence>
<keyword evidence="2" id="KW-1003">Cell membrane</keyword>
<keyword evidence="4 6" id="KW-1133">Transmembrane helix</keyword>
<accession>A0ABS2WK34</accession>
<reference evidence="7" key="1">
    <citation type="journal article" date="2024" name="Int. J. Syst. Evol. Microbiol.">
        <title>Polycladomyces zharkentensis sp. nov., a novel thermophilic cellulose- and starch-degrading member of the Bacillota from a geothermal aquifer in Kazakhstan.</title>
        <authorList>
            <person name="Mashzhan A."/>
            <person name="Kistaubayeva A."/>
            <person name="Javier-Lopez R."/>
            <person name="Bissenova U."/>
            <person name="Bissenbay A."/>
            <person name="Birkeland N.K."/>
        </authorList>
    </citation>
    <scope>NUCLEOTIDE SEQUENCE</scope>
    <source>
        <strain evidence="7">ZKZ2T</strain>
    </source>
</reference>
<feature type="transmembrane region" description="Helical" evidence="6">
    <location>
        <begin position="90"/>
        <end position="110"/>
    </location>
</feature>
<evidence type="ECO:0000256" key="2">
    <source>
        <dbReference type="ARBA" id="ARBA00022475"/>
    </source>
</evidence>
<organism evidence="7 8">
    <name type="scientific">Polycladomyces zharkentensis</name>
    <dbReference type="NCBI Taxonomy" id="2807616"/>
    <lineage>
        <taxon>Bacteria</taxon>
        <taxon>Bacillati</taxon>
        <taxon>Bacillota</taxon>
        <taxon>Bacilli</taxon>
        <taxon>Bacillales</taxon>
        <taxon>Thermoactinomycetaceae</taxon>
        <taxon>Polycladomyces</taxon>
    </lineage>
</organism>